<organism evidence="2 3">
    <name type="scientific">Rhodoblastus acidophilus</name>
    <name type="common">Rhodopseudomonas acidophila</name>
    <dbReference type="NCBI Taxonomy" id="1074"/>
    <lineage>
        <taxon>Bacteria</taxon>
        <taxon>Pseudomonadati</taxon>
        <taxon>Pseudomonadota</taxon>
        <taxon>Alphaproteobacteria</taxon>
        <taxon>Hyphomicrobiales</taxon>
        <taxon>Rhodoblastaceae</taxon>
        <taxon>Rhodoblastus</taxon>
    </lineage>
</organism>
<dbReference type="GO" id="GO:0003839">
    <property type="term" value="F:gamma-glutamylcyclotransferase activity"/>
    <property type="evidence" value="ECO:0007669"/>
    <property type="project" value="InterPro"/>
</dbReference>
<proteinExistence type="predicted"/>
<keyword evidence="1" id="KW-0456">Lyase</keyword>
<dbReference type="Gene3D" id="3.10.490.10">
    <property type="entry name" value="Gamma-glutamyl cyclotransferase-like"/>
    <property type="match status" value="1"/>
</dbReference>
<sequence length="195" mass="20814">MADIKDVGVDLASGEDVIFFAYGGAMDEAQISGRCGETPEKIAVARLADYALAFNGCDERWDGGDETILRSSGAEVWGVVWKIPAKAFDRLDAWQGVRLDGTGAYFHSPVTVTTTDGEVIFALAYRKTDLGVKNPPSAPNLVRIVQAARAHGLPESYVAELEAQPSVAQEGPVPRAARADRFLSSAPDLGHFCAC</sequence>
<dbReference type="PANTHER" id="PTHR12935">
    <property type="entry name" value="GAMMA-GLUTAMYLCYCLOTRANSFERASE"/>
    <property type="match status" value="1"/>
</dbReference>
<dbReference type="RefSeq" id="WP_155447407.1">
    <property type="nucleotide sequence ID" value="NZ_JAOQNR010000004.1"/>
</dbReference>
<dbReference type="AlphaFoldDB" id="A0A6N8DQ72"/>
<protein>
    <submittedName>
        <fullName evidence="2">Gamma-glutamylcyclotransferase</fullName>
    </submittedName>
</protein>
<dbReference type="InterPro" id="IPR036568">
    <property type="entry name" value="GGCT-like_sf"/>
</dbReference>
<dbReference type="Proteomes" id="UP000439113">
    <property type="component" value="Unassembled WGS sequence"/>
</dbReference>
<dbReference type="SUPFAM" id="SSF110857">
    <property type="entry name" value="Gamma-glutamyl cyclotransferase-like"/>
    <property type="match status" value="1"/>
</dbReference>
<name>A0A6N8DQ72_RHOAC</name>
<gene>
    <name evidence="2" type="ORF">GJ654_17180</name>
</gene>
<dbReference type="OrthoDB" id="141582at2"/>
<keyword evidence="2" id="KW-0808">Transferase</keyword>
<dbReference type="EMBL" id="WNKS01000020">
    <property type="protein sequence ID" value="MTV32720.1"/>
    <property type="molecule type" value="Genomic_DNA"/>
</dbReference>
<dbReference type="PANTHER" id="PTHR12935:SF0">
    <property type="entry name" value="GAMMA-GLUTAMYLCYCLOTRANSFERASE"/>
    <property type="match status" value="1"/>
</dbReference>
<accession>A0A6N8DQ72</accession>
<evidence type="ECO:0000313" key="3">
    <source>
        <dbReference type="Proteomes" id="UP000439113"/>
    </source>
</evidence>
<dbReference type="InterPro" id="IPR013024">
    <property type="entry name" value="GGCT-like"/>
</dbReference>
<reference evidence="2 3" key="1">
    <citation type="submission" date="2019-11" db="EMBL/GenBank/DDBJ databases">
        <title>Whole-genome sequence of a Rhodoblastus acidophilus DSM 142.</title>
        <authorList>
            <person name="Kyndt J.A."/>
            <person name="Meyer T.E."/>
        </authorList>
    </citation>
    <scope>NUCLEOTIDE SEQUENCE [LARGE SCALE GENOMIC DNA]</scope>
    <source>
        <strain evidence="2 3">DSM 142</strain>
    </source>
</reference>
<evidence type="ECO:0000256" key="1">
    <source>
        <dbReference type="ARBA" id="ARBA00023239"/>
    </source>
</evidence>
<dbReference type="InterPro" id="IPR017939">
    <property type="entry name" value="G-Glutamylcylcotransferase"/>
</dbReference>
<dbReference type="CDD" id="cd06661">
    <property type="entry name" value="GGCT_like"/>
    <property type="match status" value="1"/>
</dbReference>
<dbReference type="GO" id="GO:0016740">
    <property type="term" value="F:transferase activity"/>
    <property type="evidence" value="ECO:0007669"/>
    <property type="project" value="UniProtKB-KW"/>
</dbReference>
<comment type="caution">
    <text evidence="2">The sequence shown here is derived from an EMBL/GenBank/DDBJ whole genome shotgun (WGS) entry which is preliminary data.</text>
</comment>
<dbReference type="Pfam" id="PF13772">
    <property type="entry name" value="AIG2_2"/>
    <property type="match status" value="1"/>
</dbReference>
<evidence type="ECO:0000313" key="2">
    <source>
        <dbReference type="EMBL" id="MTV32720.1"/>
    </source>
</evidence>